<feature type="domain" description="Pseudouridine synthase II N-terminal" evidence="4">
    <location>
        <begin position="35"/>
        <end position="184"/>
    </location>
</feature>
<dbReference type="EMBL" id="UINC01034680">
    <property type="protein sequence ID" value="SVB25899.1"/>
    <property type="molecule type" value="Genomic_DNA"/>
</dbReference>
<dbReference type="GO" id="GO:1990481">
    <property type="term" value="P:mRNA pseudouridine synthesis"/>
    <property type="evidence" value="ECO:0007669"/>
    <property type="project" value="TreeGrafter"/>
</dbReference>
<keyword evidence="3" id="KW-0413">Isomerase</keyword>
<dbReference type="InterPro" id="IPR014780">
    <property type="entry name" value="tRNA_psdUridine_synth_TruB"/>
</dbReference>
<dbReference type="InterPro" id="IPR002501">
    <property type="entry name" value="PsdUridine_synth_N"/>
</dbReference>
<dbReference type="AlphaFoldDB" id="A0A382CJ71"/>
<sequence>MNSEDFISGKLILIDKEKEWSSFDVVNKIRSAIKKKFSIKKIKVGHAGTLDPLATGLLILCTGKMTKKIDNLSILRKRYLGTITLGATTPSYDCETDINNTYPTSHITKKLIKSNINNFIGVISQKPPIYSAIKKDGKRLYMYARAGEKVEINSRKIEIFDFKIIKIDMPNIDFEISCSKGTYIRSIANDFGENLNSGAYLSNLKRTEIGDFKITNASKVDEFIDKYLN</sequence>
<dbReference type="HAMAP" id="MF_01080">
    <property type="entry name" value="TruB_bact"/>
    <property type="match status" value="1"/>
</dbReference>
<evidence type="ECO:0000259" key="4">
    <source>
        <dbReference type="Pfam" id="PF01509"/>
    </source>
</evidence>
<protein>
    <recommendedName>
        <fullName evidence="1">tRNA pseudouridine(55) synthase</fullName>
        <ecNumber evidence="1">5.4.99.25</ecNumber>
    </recommendedName>
</protein>
<dbReference type="GO" id="GO:0160148">
    <property type="term" value="F:tRNA pseudouridine(55) synthase activity"/>
    <property type="evidence" value="ECO:0007669"/>
    <property type="project" value="UniProtKB-EC"/>
</dbReference>
<organism evidence="5">
    <name type="scientific">marine metagenome</name>
    <dbReference type="NCBI Taxonomy" id="408172"/>
    <lineage>
        <taxon>unclassified sequences</taxon>
        <taxon>metagenomes</taxon>
        <taxon>ecological metagenomes</taxon>
    </lineage>
</organism>
<evidence type="ECO:0000256" key="1">
    <source>
        <dbReference type="ARBA" id="ARBA00012787"/>
    </source>
</evidence>
<evidence type="ECO:0000256" key="3">
    <source>
        <dbReference type="ARBA" id="ARBA00023235"/>
    </source>
</evidence>
<dbReference type="PANTHER" id="PTHR13767">
    <property type="entry name" value="TRNA-PSEUDOURIDINE SYNTHASE"/>
    <property type="match status" value="1"/>
</dbReference>
<name>A0A382CJ71_9ZZZZ</name>
<dbReference type="PANTHER" id="PTHR13767:SF2">
    <property type="entry name" value="PSEUDOURIDYLATE SYNTHASE TRUB1"/>
    <property type="match status" value="1"/>
</dbReference>
<proteinExistence type="inferred from homology"/>
<dbReference type="NCBIfam" id="TIGR00431">
    <property type="entry name" value="TruB"/>
    <property type="match status" value="1"/>
</dbReference>
<dbReference type="GO" id="GO:0003723">
    <property type="term" value="F:RNA binding"/>
    <property type="evidence" value="ECO:0007669"/>
    <property type="project" value="InterPro"/>
</dbReference>
<evidence type="ECO:0000313" key="5">
    <source>
        <dbReference type="EMBL" id="SVB25899.1"/>
    </source>
</evidence>
<dbReference type="Pfam" id="PF01509">
    <property type="entry name" value="TruB_N"/>
    <property type="match status" value="1"/>
</dbReference>
<dbReference type="Gene3D" id="3.30.2350.10">
    <property type="entry name" value="Pseudouridine synthase"/>
    <property type="match status" value="1"/>
</dbReference>
<gene>
    <name evidence="5" type="ORF">METZ01_LOCUS178753</name>
</gene>
<dbReference type="CDD" id="cd02573">
    <property type="entry name" value="PseudoU_synth_EcTruB"/>
    <property type="match status" value="1"/>
</dbReference>
<dbReference type="SUPFAM" id="SSF55120">
    <property type="entry name" value="Pseudouridine synthase"/>
    <property type="match status" value="1"/>
</dbReference>
<reference evidence="5" key="1">
    <citation type="submission" date="2018-05" db="EMBL/GenBank/DDBJ databases">
        <authorList>
            <person name="Lanie J.A."/>
            <person name="Ng W.-L."/>
            <person name="Kazmierczak K.M."/>
            <person name="Andrzejewski T.M."/>
            <person name="Davidsen T.M."/>
            <person name="Wayne K.J."/>
            <person name="Tettelin H."/>
            <person name="Glass J.I."/>
            <person name="Rusch D."/>
            <person name="Podicherti R."/>
            <person name="Tsui H.-C.T."/>
            <person name="Winkler M.E."/>
        </authorList>
    </citation>
    <scope>NUCLEOTIDE SEQUENCE</scope>
</reference>
<dbReference type="InterPro" id="IPR020103">
    <property type="entry name" value="PsdUridine_synth_cat_dom_sf"/>
</dbReference>
<accession>A0A382CJ71</accession>
<dbReference type="EC" id="5.4.99.25" evidence="1"/>
<dbReference type="GO" id="GO:0005634">
    <property type="term" value="C:nucleus"/>
    <property type="evidence" value="ECO:0007669"/>
    <property type="project" value="TreeGrafter"/>
</dbReference>
<keyword evidence="2" id="KW-0819">tRNA processing</keyword>
<evidence type="ECO:0000256" key="2">
    <source>
        <dbReference type="ARBA" id="ARBA00022694"/>
    </source>
</evidence>
<dbReference type="GO" id="GO:0006400">
    <property type="term" value="P:tRNA modification"/>
    <property type="evidence" value="ECO:0007669"/>
    <property type="project" value="TreeGrafter"/>
</dbReference>